<proteinExistence type="inferred from homology"/>
<feature type="modified residue" description="N6-(pyridoxal phosphate)lysine" evidence="6">
    <location>
        <position position="266"/>
    </location>
</feature>
<dbReference type="EMBL" id="CP018839">
    <property type="protein sequence ID" value="APR05321.1"/>
    <property type="molecule type" value="Genomic_DNA"/>
</dbReference>
<dbReference type="NCBIfam" id="NF009709">
    <property type="entry name" value="PRK13238.1"/>
    <property type="match status" value="1"/>
</dbReference>
<name>A0A1H5XQD8_9RHOO</name>
<dbReference type="Proteomes" id="UP000185739">
    <property type="component" value="Chromosome"/>
</dbReference>
<dbReference type="SUPFAM" id="SSF53383">
    <property type="entry name" value="PLP-dependent transferases"/>
    <property type="match status" value="1"/>
</dbReference>
<dbReference type="PANTHER" id="PTHR32325">
    <property type="entry name" value="BETA-ELIMINATING LYASE-LIKE PROTEIN-RELATED"/>
    <property type="match status" value="1"/>
</dbReference>
<dbReference type="GO" id="GO:0009034">
    <property type="term" value="F:tryptophanase activity"/>
    <property type="evidence" value="ECO:0007669"/>
    <property type="project" value="UniProtKB-EC"/>
</dbReference>
<dbReference type="InterPro" id="IPR011166">
    <property type="entry name" value="Beta-eliminating_lyase"/>
</dbReference>
<evidence type="ECO:0000256" key="5">
    <source>
        <dbReference type="ARBA" id="ARBA00023239"/>
    </source>
</evidence>
<dbReference type="RefSeq" id="WP_075148694.1">
    <property type="nucleotide sequence ID" value="NZ_CP018839.1"/>
</dbReference>
<organism evidence="8 9">
    <name type="scientific">Thauera chlorobenzoica</name>
    <dbReference type="NCBI Taxonomy" id="96773"/>
    <lineage>
        <taxon>Bacteria</taxon>
        <taxon>Pseudomonadati</taxon>
        <taxon>Pseudomonadota</taxon>
        <taxon>Betaproteobacteria</taxon>
        <taxon>Rhodocyclales</taxon>
        <taxon>Zoogloeaceae</taxon>
        <taxon>Thauera</taxon>
    </lineage>
</organism>
<evidence type="ECO:0000256" key="6">
    <source>
        <dbReference type="PIRSR" id="PIRSR611166-50"/>
    </source>
</evidence>
<comment type="cofactor">
    <cofactor evidence="1 6">
        <name>pyridoxal 5'-phosphate</name>
        <dbReference type="ChEBI" id="CHEBI:597326"/>
    </cofactor>
</comment>
<feature type="domain" description="Aromatic amino acid beta-eliminating lyase/threonine aldolase" evidence="7">
    <location>
        <begin position="55"/>
        <end position="424"/>
    </location>
</feature>
<evidence type="ECO:0000313" key="9">
    <source>
        <dbReference type="Proteomes" id="UP000185739"/>
    </source>
</evidence>
<evidence type="ECO:0000256" key="3">
    <source>
        <dbReference type="ARBA" id="ARBA00011881"/>
    </source>
</evidence>
<sequence>MAKVKFYGGESVPLEMHKVRIVQKLNLPPVERRLEAITEAGNNTFLLRNADVFMDMLTDSGVNAMSDQQQAAMMIADDSYAGSATYTRLEAKLQDIFGMDYFLPAHQGRACENILGQVLVTPGSVVPMNYHFTTTKAHITLNGGIVEELVSDAGLEVVSVHPFKGNMDVAKLQAVIGKHGADKIAFVRMEAGTNLIGGQPFSLENLADIRKVCDQHRLLLVLDASLLADNLHFIKNREESCKALSIREITRKMADLCDLIYFSARKLGCARGGGMCMRSEELYRRMRGLIPLYEGFLTYGGMSVREMEALTVGLEETMDEEVINQGPQFIGYMVDELQKRDIPVITPAGGLGCHINAMKFVDHIPQAQYPAGALASALYIAGGIRGMERGTLSEQREPDGSEIFANMELVRLALPRRVFTLSQVKYAVDRLEWLYANRRLIGGLVFTEEPEILRFFYGRLAPVSNWQEKLVAKFREDFGDSL</sequence>
<dbReference type="InterPro" id="IPR015422">
    <property type="entry name" value="PyrdxlP-dep_Trfase_small"/>
</dbReference>
<keyword evidence="9" id="KW-1185">Reference proteome</keyword>
<dbReference type="PIRSF" id="PIRSF001386">
    <property type="entry name" value="Trpase"/>
    <property type="match status" value="1"/>
</dbReference>
<dbReference type="AlphaFoldDB" id="A0A1H5XQD8"/>
<evidence type="ECO:0000256" key="2">
    <source>
        <dbReference type="ARBA" id="ARBA00009721"/>
    </source>
</evidence>
<keyword evidence="5 8" id="KW-0456">Lyase</keyword>
<gene>
    <name evidence="8" type="ORF">Tchl_2494</name>
</gene>
<dbReference type="Pfam" id="PF01212">
    <property type="entry name" value="Beta_elim_lyase"/>
    <property type="match status" value="1"/>
</dbReference>
<evidence type="ECO:0000256" key="4">
    <source>
        <dbReference type="ARBA" id="ARBA00022898"/>
    </source>
</evidence>
<accession>A0A1H5XQD8</accession>
<dbReference type="InterPro" id="IPR015424">
    <property type="entry name" value="PyrdxlP-dep_Trfase"/>
</dbReference>
<dbReference type="STRING" id="96773.Tchl_2494"/>
<protein>
    <submittedName>
        <fullName evidence="8">Tryptophanase</fullName>
        <ecNumber evidence="8">4.1.99.1</ecNumber>
    </submittedName>
</protein>
<comment type="subunit">
    <text evidence="3">Homotetramer.</text>
</comment>
<keyword evidence="4 6" id="KW-0663">Pyridoxal phosphate</keyword>
<dbReference type="Gene3D" id="3.40.640.10">
    <property type="entry name" value="Type I PLP-dependent aspartate aminotransferase-like (Major domain)"/>
    <property type="match status" value="1"/>
</dbReference>
<dbReference type="PANTHER" id="PTHR32325:SF4">
    <property type="entry name" value="TRYPTOPHANASE"/>
    <property type="match status" value="1"/>
</dbReference>
<evidence type="ECO:0000313" key="8">
    <source>
        <dbReference type="EMBL" id="APR05321.1"/>
    </source>
</evidence>
<dbReference type="InterPro" id="IPR015421">
    <property type="entry name" value="PyrdxlP-dep_Trfase_major"/>
</dbReference>
<reference evidence="8 9" key="1">
    <citation type="submission" date="2016-12" db="EMBL/GenBank/DDBJ databases">
        <title>Complete genome sequence of Thauera chlorobenzoica, a Betaproteobacterium degrading haloaromatics anaerobically to CO2 and halides.</title>
        <authorList>
            <person name="Goris T."/>
            <person name="Mergelsberg M."/>
            <person name="Boll M."/>
        </authorList>
    </citation>
    <scope>NUCLEOTIDE SEQUENCE [LARGE SCALE GENOMIC DNA]</scope>
    <source>
        <strain evidence="8 9">3CB1</strain>
    </source>
</reference>
<dbReference type="KEGG" id="tcl:Tchl_2494"/>
<comment type="similarity">
    <text evidence="2">Belongs to the beta-eliminating lyase family.</text>
</comment>
<dbReference type="OrthoDB" id="9764079at2"/>
<evidence type="ECO:0000256" key="1">
    <source>
        <dbReference type="ARBA" id="ARBA00001933"/>
    </source>
</evidence>
<dbReference type="InterPro" id="IPR001597">
    <property type="entry name" value="ArAA_b-elim_lyase/Thr_aldolase"/>
</dbReference>
<dbReference type="Gene3D" id="3.90.1150.10">
    <property type="entry name" value="Aspartate Aminotransferase, domain 1"/>
    <property type="match status" value="1"/>
</dbReference>
<evidence type="ECO:0000259" key="7">
    <source>
        <dbReference type="Pfam" id="PF01212"/>
    </source>
</evidence>
<dbReference type="EC" id="4.1.99.1" evidence="8"/>